<dbReference type="GO" id="GO:0006508">
    <property type="term" value="P:proteolysis"/>
    <property type="evidence" value="ECO:0007669"/>
    <property type="project" value="UniProtKB-KW"/>
</dbReference>
<proteinExistence type="predicted"/>
<dbReference type="SUPFAM" id="SSF69917">
    <property type="entry name" value="OMPT-like"/>
    <property type="match status" value="1"/>
</dbReference>
<dbReference type="InterPro" id="IPR053724">
    <property type="entry name" value="OMP_A26_sf"/>
</dbReference>
<dbReference type="InterPro" id="IPR020080">
    <property type="entry name" value="OM_adhesin/peptidase_omptin"/>
</dbReference>
<accession>A0A5U0QV44</accession>
<reference evidence="1" key="1">
    <citation type="submission" date="2018-06" db="EMBL/GenBank/DDBJ databases">
        <authorList>
            <consortium name="PulseNet: The National Subtyping Network for Foodborne Disease Surveillance"/>
            <person name="Tarr C.L."/>
            <person name="Trees E."/>
            <person name="Katz L.S."/>
            <person name="Carleton-Romer H.A."/>
            <person name="Stroika S."/>
            <person name="Kucerova Z."/>
            <person name="Roache K.F."/>
            <person name="Sabol A.L."/>
            <person name="Besser J."/>
            <person name="Gerner-Smidt P."/>
        </authorList>
    </citation>
    <scope>NUCLEOTIDE SEQUENCE</scope>
    <source>
        <strain evidence="1">PNUSAS037973</strain>
    </source>
</reference>
<sequence>MFPDISFSPLDVSLSAGWLGGERREYVYDTISGRKLSQLNWKIRSVPVLKAGITPGVGYRLTVDIGGWASLSSGYGVIDDYDWLGT</sequence>
<dbReference type="Pfam" id="PF01278">
    <property type="entry name" value="Omptin"/>
    <property type="match status" value="1"/>
</dbReference>
<dbReference type="InterPro" id="IPR000036">
    <property type="entry name" value="Peptidase_A26_omptin"/>
</dbReference>
<gene>
    <name evidence="1" type="ORF">DO374_25685</name>
</gene>
<dbReference type="GO" id="GO:0009279">
    <property type="term" value="C:cell outer membrane"/>
    <property type="evidence" value="ECO:0007669"/>
    <property type="project" value="InterPro"/>
</dbReference>
<protein>
    <submittedName>
        <fullName evidence="1">Omptin family outer membrane protease</fullName>
    </submittedName>
</protein>
<name>A0A5U0QV44_SALER</name>
<dbReference type="GO" id="GO:0004190">
    <property type="term" value="F:aspartic-type endopeptidase activity"/>
    <property type="evidence" value="ECO:0007669"/>
    <property type="project" value="InterPro"/>
</dbReference>
<dbReference type="AlphaFoldDB" id="A0A5U0QV44"/>
<organism evidence="1">
    <name type="scientific">Salmonella enterica</name>
    <name type="common">Salmonella choleraesuis</name>
    <dbReference type="NCBI Taxonomy" id="28901"/>
    <lineage>
        <taxon>Bacteria</taxon>
        <taxon>Pseudomonadati</taxon>
        <taxon>Pseudomonadota</taxon>
        <taxon>Gammaproteobacteria</taxon>
        <taxon>Enterobacterales</taxon>
        <taxon>Enterobacteriaceae</taxon>
        <taxon>Salmonella</taxon>
    </lineage>
</organism>
<dbReference type="EMBL" id="AAGIRW010000273">
    <property type="protein sequence ID" value="EBO4967813.1"/>
    <property type="molecule type" value="Genomic_DNA"/>
</dbReference>
<comment type="caution">
    <text evidence="1">The sequence shown here is derived from an EMBL/GenBank/DDBJ whole genome shotgun (WGS) entry which is preliminary data.</text>
</comment>
<evidence type="ECO:0000313" key="1">
    <source>
        <dbReference type="EMBL" id="EBO4967813.1"/>
    </source>
</evidence>
<dbReference type="Gene3D" id="2.40.128.90">
    <property type="entry name" value="OMPT-like"/>
    <property type="match status" value="1"/>
</dbReference>
<dbReference type="PRINTS" id="PR00482">
    <property type="entry name" value="OMPTIN"/>
</dbReference>
<dbReference type="RefSeq" id="WP_080077257.1">
    <property type="nucleotide sequence ID" value="NZ_JAVFAW010000012.1"/>
</dbReference>
<keyword evidence="1" id="KW-0378">Hydrolase</keyword>
<keyword evidence="1" id="KW-0645">Protease</keyword>